<dbReference type="InterPro" id="IPR001077">
    <property type="entry name" value="COMT_C"/>
</dbReference>
<keyword evidence="3" id="KW-0949">S-adenosyl-L-methionine</keyword>
<evidence type="ECO:0000259" key="5">
    <source>
        <dbReference type="Pfam" id="PF08100"/>
    </source>
</evidence>
<dbReference type="Gene3D" id="1.10.10.10">
    <property type="entry name" value="Winged helix-like DNA-binding domain superfamily/Winged helix DNA-binding domain"/>
    <property type="match status" value="1"/>
</dbReference>
<dbReference type="SMR" id="A0A067E0B3"/>
<dbReference type="InterPro" id="IPR036390">
    <property type="entry name" value="WH_DNA-bd_sf"/>
</dbReference>
<feature type="domain" description="O-methyltransferase dimerisation" evidence="5">
    <location>
        <begin position="21"/>
        <end position="90"/>
    </location>
</feature>
<reference evidence="6 7" key="1">
    <citation type="submission" date="2014-04" db="EMBL/GenBank/DDBJ databases">
        <authorList>
            <consortium name="International Citrus Genome Consortium"/>
            <person name="Gmitter F."/>
            <person name="Chen C."/>
            <person name="Farmerie W."/>
            <person name="Harkins T."/>
            <person name="Desany B."/>
            <person name="Mohiuddin M."/>
            <person name="Kodira C."/>
            <person name="Borodovsky M."/>
            <person name="Lomsadze A."/>
            <person name="Burns P."/>
            <person name="Jenkins J."/>
            <person name="Prochnik S."/>
            <person name="Shu S."/>
            <person name="Chapman J."/>
            <person name="Pitluck S."/>
            <person name="Schmutz J."/>
            <person name="Rokhsar D."/>
        </authorList>
    </citation>
    <scope>NUCLEOTIDE SEQUENCE</scope>
</reference>
<dbReference type="SUPFAM" id="SSF53335">
    <property type="entry name" value="S-adenosyl-L-methionine-dependent methyltransferases"/>
    <property type="match status" value="1"/>
</dbReference>
<dbReference type="InterPro" id="IPR012967">
    <property type="entry name" value="COMT_dimerisation"/>
</dbReference>
<gene>
    <name evidence="6" type="ORF">CISIN_1g040620mg</name>
</gene>
<dbReference type="Pfam" id="PF00891">
    <property type="entry name" value="Methyltransf_2"/>
    <property type="match status" value="1"/>
</dbReference>
<proteinExistence type="predicted"/>
<dbReference type="InterPro" id="IPR036388">
    <property type="entry name" value="WH-like_DNA-bd_sf"/>
</dbReference>
<evidence type="ECO:0000313" key="6">
    <source>
        <dbReference type="EMBL" id="KDO44311.1"/>
    </source>
</evidence>
<dbReference type="InterPro" id="IPR016461">
    <property type="entry name" value="COMT-like"/>
</dbReference>
<evidence type="ECO:0000256" key="1">
    <source>
        <dbReference type="ARBA" id="ARBA00022603"/>
    </source>
</evidence>
<evidence type="ECO:0008006" key="8">
    <source>
        <dbReference type="Google" id="ProtNLM"/>
    </source>
</evidence>
<dbReference type="PANTHER" id="PTHR11746">
    <property type="entry name" value="O-METHYLTRANSFERASE"/>
    <property type="match status" value="1"/>
</dbReference>
<dbReference type="GO" id="GO:0046983">
    <property type="term" value="F:protein dimerization activity"/>
    <property type="evidence" value="ECO:0007669"/>
    <property type="project" value="InterPro"/>
</dbReference>
<dbReference type="Proteomes" id="UP000027120">
    <property type="component" value="Unassembled WGS sequence"/>
</dbReference>
<evidence type="ECO:0000259" key="4">
    <source>
        <dbReference type="Pfam" id="PF00891"/>
    </source>
</evidence>
<keyword evidence="7" id="KW-1185">Reference proteome</keyword>
<dbReference type="GO" id="GO:0008757">
    <property type="term" value="F:S-adenosylmethionine-dependent methyltransferase activity"/>
    <property type="evidence" value="ECO:0000318"/>
    <property type="project" value="GO_Central"/>
</dbReference>
<dbReference type="SUPFAM" id="SSF46785">
    <property type="entry name" value="Winged helix' DNA-binding domain"/>
    <property type="match status" value="1"/>
</dbReference>
<keyword evidence="1" id="KW-0489">Methyltransferase</keyword>
<dbReference type="GO" id="GO:0032259">
    <property type="term" value="P:methylation"/>
    <property type="evidence" value="ECO:0000318"/>
    <property type="project" value="GO_Central"/>
</dbReference>
<dbReference type="GO" id="GO:0008171">
    <property type="term" value="F:O-methyltransferase activity"/>
    <property type="evidence" value="ECO:0000318"/>
    <property type="project" value="GO_Central"/>
</dbReference>
<organism evidence="6 7">
    <name type="scientific">Citrus sinensis</name>
    <name type="common">Sweet orange</name>
    <name type="synonym">Citrus aurantium var. sinensis</name>
    <dbReference type="NCBI Taxonomy" id="2711"/>
    <lineage>
        <taxon>Eukaryota</taxon>
        <taxon>Viridiplantae</taxon>
        <taxon>Streptophyta</taxon>
        <taxon>Embryophyta</taxon>
        <taxon>Tracheophyta</taxon>
        <taxon>Spermatophyta</taxon>
        <taxon>Magnoliopsida</taxon>
        <taxon>eudicotyledons</taxon>
        <taxon>Gunneridae</taxon>
        <taxon>Pentapetalae</taxon>
        <taxon>rosids</taxon>
        <taxon>malvids</taxon>
        <taxon>Sapindales</taxon>
        <taxon>Rutaceae</taxon>
        <taxon>Aurantioideae</taxon>
        <taxon>Citrus</taxon>
    </lineage>
</organism>
<sequence length="214" mass="23814">MDVIHGENGAREHFQAQAQVWSYTYNYMKSLSLKRAIQLRIPDIINNSGQPMTLTQIIVALNVHPNKTRCTQILVCLLAHSGFFVQQKDGKNEQEEESILLPPHLDFFSRISLQLQGSTILLLIADATFTTSFHFLSTWLQNDDQTLFGTADGIFYEAMITDFELIASVLIEDCNEVSKGLKPLVDVGGSTGTMARAIATAFPDTKCTVFACHL</sequence>
<dbReference type="Gene3D" id="3.40.50.150">
    <property type="entry name" value="Vaccinia Virus protein VP39"/>
    <property type="match status" value="1"/>
</dbReference>
<evidence type="ECO:0000313" key="7">
    <source>
        <dbReference type="Proteomes" id="UP000027120"/>
    </source>
</evidence>
<dbReference type="PROSITE" id="PS51683">
    <property type="entry name" value="SAM_OMT_II"/>
    <property type="match status" value="1"/>
</dbReference>
<dbReference type="Pfam" id="PF08100">
    <property type="entry name" value="Dimerisation"/>
    <property type="match status" value="1"/>
</dbReference>
<evidence type="ECO:0000256" key="2">
    <source>
        <dbReference type="ARBA" id="ARBA00022679"/>
    </source>
</evidence>
<accession>A0A067E0B3</accession>
<name>A0A067E0B3_CITSI</name>
<dbReference type="EMBL" id="KK785313">
    <property type="protein sequence ID" value="KDO44311.1"/>
    <property type="molecule type" value="Genomic_DNA"/>
</dbReference>
<feature type="non-terminal residue" evidence="6">
    <location>
        <position position="214"/>
    </location>
</feature>
<evidence type="ECO:0000256" key="3">
    <source>
        <dbReference type="ARBA" id="ARBA00022691"/>
    </source>
</evidence>
<protein>
    <recommendedName>
        <fullName evidence="8">O-methyltransferase domain-containing protein</fullName>
    </recommendedName>
</protein>
<feature type="domain" description="O-methyltransferase C-terminal" evidence="4">
    <location>
        <begin position="154"/>
        <end position="210"/>
    </location>
</feature>
<dbReference type="STRING" id="2711.A0A067E0B3"/>
<dbReference type="AlphaFoldDB" id="A0A067E0B3"/>
<dbReference type="InterPro" id="IPR029063">
    <property type="entry name" value="SAM-dependent_MTases_sf"/>
</dbReference>
<keyword evidence="2" id="KW-0808">Transferase</keyword>